<dbReference type="Proteomes" id="UP001056120">
    <property type="component" value="Linkage Group LG01"/>
</dbReference>
<organism evidence="1 2">
    <name type="scientific">Smallanthus sonchifolius</name>
    <dbReference type="NCBI Taxonomy" id="185202"/>
    <lineage>
        <taxon>Eukaryota</taxon>
        <taxon>Viridiplantae</taxon>
        <taxon>Streptophyta</taxon>
        <taxon>Embryophyta</taxon>
        <taxon>Tracheophyta</taxon>
        <taxon>Spermatophyta</taxon>
        <taxon>Magnoliopsida</taxon>
        <taxon>eudicotyledons</taxon>
        <taxon>Gunneridae</taxon>
        <taxon>Pentapetalae</taxon>
        <taxon>asterids</taxon>
        <taxon>campanulids</taxon>
        <taxon>Asterales</taxon>
        <taxon>Asteraceae</taxon>
        <taxon>Asteroideae</taxon>
        <taxon>Heliantheae alliance</taxon>
        <taxon>Millerieae</taxon>
        <taxon>Smallanthus</taxon>
    </lineage>
</organism>
<sequence>MDAVDKCGRRVTVGDVASMAGIKLTEAQKALHAIAADTNGFLESGATYLVRVTFGTTLVASILIVFTTIIVILTSSR</sequence>
<evidence type="ECO:0000313" key="1">
    <source>
        <dbReference type="EMBL" id="KAI3830110.1"/>
    </source>
</evidence>
<comment type="caution">
    <text evidence="1">The sequence shown here is derived from an EMBL/GenBank/DDBJ whole genome shotgun (WGS) entry which is preliminary data.</text>
</comment>
<gene>
    <name evidence="1" type="ORF">L1987_04244</name>
</gene>
<keyword evidence="2" id="KW-1185">Reference proteome</keyword>
<proteinExistence type="predicted"/>
<reference evidence="1 2" key="2">
    <citation type="journal article" date="2022" name="Mol. Ecol. Resour.">
        <title>The genomes of chicory, endive, great burdock and yacon provide insights into Asteraceae paleo-polyploidization history and plant inulin production.</title>
        <authorList>
            <person name="Fan W."/>
            <person name="Wang S."/>
            <person name="Wang H."/>
            <person name="Wang A."/>
            <person name="Jiang F."/>
            <person name="Liu H."/>
            <person name="Zhao H."/>
            <person name="Xu D."/>
            <person name="Zhang Y."/>
        </authorList>
    </citation>
    <scope>NUCLEOTIDE SEQUENCE [LARGE SCALE GENOMIC DNA]</scope>
    <source>
        <strain evidence="2">cv. Yunnan</strain>
        <tissue evidence="1">Leaves</tissue>
    </source>
</reference>
<name>A0ACB9KD29_9ASTR</name>
<protein>
    <submittedName>
        <fullName evidence="1">Uncharacterized protein</fullName>
    </submittedName>
</protein>
<evidence type="ECO:0000313" key="2">
    <source>
        <dbReference type="Proteomes" id="UP001056120"/>
    </source>
</evidence>
<dbReference type="EMBL" id="CM042018">
    <property type="protein sequence ID" value="KAI3830110.1"/>
    <property type="molecule type" value="Genomic_DNA"/>
</dbReference>
<accession>A0ACB9KD29</accession>
<reference evidence="2" key="1">
    <citation type="journal article" date="2022" name="Mol. Ecol. Resour.">
        <title>The genomes of chicory, endive, great burdock and yacon provide insights into Asteraceae palaeo-polyploidization history and plant inulin production.</title>
        <authorList>
            <person name="Fan W."/>
            <person name="Wang S."/>
            <person name="Wang H."/>
            <person name="Wang A."/>
            <person name="Jiang F."/>
            <person name="Liu H."/>
            <person name="Zhao H."/>
            <person name="Xu D."/>
            <person name="Zhang Y."/>
        </authorList>
    </citation>
    <scope>NUCLEOTIDE SEQUENCE [LARGE SCALE GENOMIC DNA]</scope>
    <source>
        <strain evidence="2">cv. Yunnan</strain>
    </source>
</reference>